<comment type="subcellular location">
    <subcellularLocation>
        <location evidence="1">Membrane</location>
        <topology evidence="1">Multi-pass membrane protein</topology>
    </subcellularLocation>
</comment>
<feature type="transmembrane region" description="Helical" evidence="6">
    <location>
        <begin position="101"/>
        <end position="123"/>
    </location>
</feature>
<dbReference type="InterPro" id="IPR000292">
    <property type="entry name" value="For/NO2_transpt"/>
</dbReference>
<evidence type="ECO:0000256" key="5">
    <source>
        <dbReference type="ARBA" id="ARBA00049660"/>
    </source>
</evidence>
<evidence type="ECO:0000256" key="2">
    <source>
        <dbReference type="ARBA" id="ARBA00022692"/>
    </source>
</evidence>
<protein>
    <submittedName>
        <fullName evidence="7">Nitrite transporter NirC</fullName>
    </submittedName>
</protein>
<keyword evidence="4 6" id="KW-0472">Membrane</keyword>
<dbReference type="AlphaFoldDB" id="A0A849VE13"/>
<gene>
    <name evidence="7" type="ORF">HG263_15510</name>
</gene>
<proteinExistence type="inferred from homology"/>
<dbReference type="PANTHER" id="PTHR30520">
    <property type="entry name" value="FORMATE TRANSPORTER-RELATED"/>
    <property type="match status" value="1"/>
</dbReference>
<keyword evidence="2 6" id="KW-0812">Transmembrane</keyword>
<dbReference type="GO" id="GO:0015499">
    <property type="term" value="F:formate transmembrane transporter activity"/>
    <property type="evidence" value="ECO:0007669"/>
    <property type="project" value="TreeGrafter"/>
</dbReference>
<evidence type="ECO:0000256" key="6">
    <source>
        <dbReference type="SAM" id="Phobius"/>
    </source>
</evidence>
<dbReference type="PANTHER" id="PTHR30520:SF8">
    <property type="entry name" value="NITRITE TRANSPORTER NIRC"/>
    <property type="match status" value="1"/>
</dbReference>
<evidence type="ECO:0000313" key="8">
    <source>
        <dbReference type="Proteomes" id="UP000586305"/>
    </source>
</evidence>
<evidence type="ECO:0000313" key="7">
    <source>
        <dbReference type="EMBL" id="NOU51939.1"/>
    </source>
</evidence>
<accession>A0A849VE13</accession>
<organism evidence="7 8">
    <name type="scientific">Pseudoalteromonas caenipelagi</name>
    <dbReference type="NCBI Taxonomy" id="2726988"/>
    <lineage>
        <taxon>Bacteria</taxon>
        <taxon>Pseudomonadati</taxon>
        <taxon>Pseudomonadota</taxon>
        <taxon>Gammaproteobacteria</taxon>
        <taxon>Alteromonadales</taxon>
        <taxon>Pseudoalteromonadaceae</taxon>
        <taxon>Pseudoalteromonas</taxon>
    </lineage>
</organism>
<evidence type="ECO:0000256" key="1">
    <source>
        <dbReference type="ARBA" id="ARBA00004141"/>
    </source>
</evidence>
<dbReference type="PROSITE" id="PS01006">
    <property type="entry name" value="FORMATE_NITRITE_TP_2"/>
    <property type="match status" value="1"/>
</dbReference>
<dbReference type="GO" id="GO:0005886">
    <property type="term" value="C:plasma membrane"/>
    <property type="evidence" value="ECO:0007669"/>
    <property type="project" value="TreeGrafter"/>
</dbReference>
<keyword evidence="3 6" id="KW-1133">Transmembrane helix</keyword>
<sequence>MYVEQINRFADQASKKVSLLLERASAICIGGLLAGAYIGFGIVLIMTLGTDVPSEFRALVMGACFAIALTLIIFAGAELFTGYTMYTTFGVLRKRISISNAVHICLVVWLANLSGSVVFALIYKLGGGVLTESQNTVLQLIAYKKINAPASTLFFNGVLCNWLVCLAIWMSARMDSDIARCISIFWCLLCFIASGYEHSVANMTIFSLALMGPTIEGISLSGAGLNLLWVTLGNTLGGVLFVGVSYWYMSTLATDNQQDNKVHVPSQKRNN</sequence>
<evidence type="ECO:0000256" key="4">
    <source>
        <dbReference type="ARBA" id="ARBA00023136"/>
    </source>
</evidence>
<feature type="transmembrane region" description="Helical" evidence="6">
    <location>
        <begin position="227"/>
        <end position="248"/>
    </location>
</feature>
<dbReference type="InterPro" id="IPR023271">
    <property type="entry name" value="Aquaporin-like"/>
</dbReference>
<dbReference type="RefSeq" id="WP_171626997.1">
    <property type="nucleotide sequence ID" value="NZ_JABBPG010000007.1"/>
</dbReference>
<reference evidence="7 8" key="1">
    <citation type="submission" date="2020-04" db="EMBL/GenBank/DDBJ databases">
        <title>Pseudoalteromonas caenipelagi sp. nov., isolated from a tidal flat.</title>
        <authorList>
            <person name="Park S."/>
            <person name="Yoon J.-H."/>
        </authorList>
    </citation>
    <scope>NUCLEOTIDE SEQUENCE [LARGE SCALE GENOMIC DNA]</scope>
    <source>
        <strain evidence="7 8">JBTF-M23</strain>
    </source>
</reference>
<dbReference type="Pfam" id="PF01226">
    <property type="entry name" value="Form_Nir_trans"/>
    <property type="match status" value="1"/>
</dbReference>
<dbReference type="InterPro" id="IPR024002">
    <property type="entry name" value="For/NO2_transpt_CS"/>
</dbReference>
<feature type="transmembrane region" description="Helical" evidence="6">
    <location>
        <begin position="153"/>
        <end position="172"/>
    </location>
</feature>
<comment type="caution">
    <text evidence="7">The sequence shown here is derived from an EMBL/GenBank/DDBJ whole genome shotgun (WGS) entry which is preliminary data.</text>
</comment>
<feature type="transmembrane region" description="Helical" evidence="6">
    <location>
        <begin position="58"/>
        <end position="80"/>
    </location>
</feature>
<dbReference type="EMBL" id="JABBPG010000007">
    <property type="protein sequence ID" value="NOU51939.1"/>
    <property type="molecule type" value="Genomic_DNA"/>
</dbReference>
<feature type="transmembrane region" description="Helical" evidence="6">
    <location>
        <begin position="184"/>
        <end position="207"/>
    </location>
</feature>
<name>A0A849VE13_9GAMM</name>
<comment type="similarity">
    <text evidence="5">Belongs to the FNT transporter (TC 1.A.16) family.</text>
</comment>
<feature type="transmembrane region" description="Helical" evidence="6">
    <location>
        <begin position="24"/>
        <end position="46"/>
    </location>
</feature>
<dbReference type="Gene3D" id="1.20.1080.10">
    <property type="entry name" value="Glycerol uptake facilitator protein"/>
    <property type="match status" value="1"/>
</dbReference>
<keyword evidence="8" id="KW-1185">Reference proteome</keyword>
<dbReference type="Proteomes" id="UP000586305">
    <property type="component" value="Unassembled WGS sequence"/>
</dbReference>
<evidence type="ECO:0000256" key="3">
    <source>
        <dbReference type="ARBA" id="ARBA00022989"/>
    </source>
</evidence>